<dbReference type="AlphaFoldDB" id="A0AAD9IYM8"/>
<comment type="caution">
    <text evidence="2">The sequence shown here is derived from an EMBL/GenBank/DDBJ whole genome shotgun (WGS) entry which is preliminary data.</text>
</comment>
<accession>A0AAD9IYM8</accession>
<protein>
    <recommendedName>
        <fullName evidence="4">Secreted protein</fullName>
    </recommendedName>
</protein>
<proteinExistence type="predicted"/>
<evidence type="ECO:0000313" key="3">
    <source>
        <dbReference type="Proteomes" id="UP001208570"/>
    </source>
</evidence>
<evidence type="ECO:0000313" key="2">
    <source>
        <dbReference type="EMBL" id="KAK2143337.1"/>
    </source>
</evidence>
<organism evidence="2 3">
    <name type="scientific">Paralvinella palmiformis</name>
    <dbReference type="NCBI Taxonomy" id="53620"/>
    <lineage>
        <taxon>Eukaryota</taxon>
        <taxon>Metazoa</taxon>
        <taxon>Spiralia</taxon>
        <taxon>Lophotrochozoa</taxon>
        <taxon>Annelida</taxon>
        <taxon>Polychaeta</taxon>
        <taxon>Sedentaria</taxon>
        <taxon>Canalipalpata</taxon>
        <taxon>Terebellida</taxon>
        <taxon>Terebelliformia</taxon>
        <taxon>Alvinellidae</taxon>
        <taxon>Paralvinella</taxon>
    </lineage>
</organism>
<feature type="chain" id="PRO_5042000946" description="Secreted protein" evidence="1">
    <location>
        <begin position="19"/>
        <end position="139"/>
    </location>
</feature>
<gene>
    <name evidence="2" type="ORF">LSH36_853g01033</name>
</gene>
<reference evidence="2" key="1">
    <citation type="journal article" date="2023" name="Mol. Biol. Evol.">
        <title>Third-Generation Sequencing Reveals the Adaptive Role of the Epigenome in Three Deep-Sea Polychaetes.</title>
        <authorList>
            <person name="Perez M."/>
            <person name="Aroh O."/>
            <person name="Sun Y."/>
            <person name="Lan Y."/>
            <person name="Juniper S.K."/>
            <person name="Young C.R."/>
            <person name="Angers B."/>
            <person name="Qian P.Y."/>
        </authorList>
    </citation>
    <scope>NUCLEOTIDE SEQUENCE</scope>
    <source>
        <strain evidence="2">P08H-3</strain>
    </source>
</reference>
<feature type="signal peptide" evidence="1">
    <location>
        <begin position="1"/>
        <end position="18"/>
    </location>
</feature>
<keyword evidence="3" id="KW-1185">Reference proteome</keyword>
<dbReference type="Proteomes" id="UP001208570">
    <property type="component" value="Unassembled WGS sequence"/>
</dbReference>
<sequence>MALLFVIKIMILLQLANAALTATRSSRLGGSGISESLLLKKGHVRNYCHESVKSLTICLYCNALGLRSGRMCCTDESTFSGCAYVTKWYLGIYTNKVTRELGHRTLKKRRPGDRVTTDGRSQLSQLVDSIGRLERIRER</sequence>
<evidence type="ECO:0008006" key="4">
    <source>
        <dbReference type="Google" id="ProtNLM"/>
    </source>
</evidence>
<name>A0AAD9IYM8_9ANNE</name>
<keyword evidence="1" id="KW-0732">Signal</keyword>
<evidence type="ECO:0000256" key="1">
    <source>
        <dbReference type="SAM" id="SignalP"/>
    </source>
</evidence>
<dbReference type="EMBL" id="JAODUP010000853">
    <property type="protein sequence ID" value="KAK2143337.1"/>
    <property type="molecule type" value="Genomic_DNA"/>
</dbReference>